<evidence type="ECO:0000313" key="3">
    <source>
        <dbReference type="EMBL" id="PJJ61531.1"/>
    </source>
</evidence>
<evidence type="ECO:0000256" key="1">
    <source>
        <dbReference type="SAM" id="SignalP"/>
    </source>
</evidence>
<dbReference type="EMBL" id="PGFB01000004">
    <property type="protein sequence ID" value="PJJ61531.1"/>
    <property type="molecule type" value="Genomic_DNA"/>
</dbReference>
<name>A0A2M9BUD1_9MICO</name>
<dbReference type="RefSeq" id="WP_100345262.1">
    <property type="nucleotide sequence ID" value="NZ_PGFB01000004.1"/>
</dbReference>
<sequence>MKAGRRSAAVAASALASVMALVVLLSGCAQGGTSGASSAPGAAASAGSRAGQCRVVLDPVEFDAVSNSSPTVDCAAQHTVETFDVVELEGFDPEAGRPDELLLKARAGQLCAYDAMRDYIGARDRDSSRDLRIVAFAPTAREWGDGARSVRCDLAVLENERSLVSVTGSLRDIMERSDSSALRRCYLTAPGEEAGSGSETTCDEEHTAEDVNAWLPARTGNPAAEDVPGRCAPFVRQFFAPGPVPADTVVSGILRQDGEGGAWTLRCTAAQAPGAPGPMRGSYAVG</sequence>
<evidence type="ECO:0000259" key="2">
    <source>
        <dbReference type="Pfam" id="PF13845"/>
    </source>
</evidence>
<feature type="signal peptide" evidence="1">
    <location>
        <begin position="1"/>
        <end position="31"/>
    </location>
</feature>
<feature type="domain" description="Septum formation-related" evidence="2">
    <location>
        <begin position="65"/>
        <end position="215"/>
    </location>
</feature>
<comment type="caution">
    <text evidence="3">The sequence shown here is derived from an EMBL/GenBank/DDBJ whole genome shotgun (WGS) entry which is preliminary data.</text>
</comment>
<gene>
    <name evidence="3" type="ORF">CLV54_2476</name>
</gene>
<accession>A0A2M9BUD1</accession>
<organism evidence="3 4">
    <name type="scientific">Compostimonas suwonensis</name>
    <dbReference type="NCBI Taxonomy" id="1048394"/>
    <lineage>
        <taxon>Bacteria</taxon>
        <taxon>Bacillati</taxon>
        <taxon>Actinomycetota</taxon>
        <taxon>Actinomycetes</taxon>
        <taxon>Micrococcales</taxon>
        <taxon>Microbacteriaceae</taxon>
        <taxon>Compostimonas</taxon>
    </lineage>
</organism>
<keyword evidence="4" id="KW-1185">Reference proteome</keyword>
<dbReference type="Proteomes" id="UP000230161">
    <property type="component" value="Unassembled WGS sequence"/>
</dbReference>
<dbReference type="PROSITE" id="PS51257">
    <property type="entry name" value="PROKAR_LIPOPROTEIN"/>
    <property type="match status" value="1"/>
</dbReference>
<dbReference type="InterPro" id="IPR026004">
    <property type="entry name" value="Septum_form"/>
</dbReference>
<protein>
    <submittedName>
        <fullName evidence="3">Putative regulator of septum formation</fullName>
    </submittedName>
</protein>
<feature type="chain" id="PRO_5038423612" evidence="1">
    <location>
        <begin position="32"/>
        <end position="286"/>
    </location>
</feature>
<dbReference type="OrthoDB" id="4486298at2"/>
<evidence type="ECO:0000313" key="4">
    <source>
        <dbReference type="Proteomes" id="UP000230161"/>
    </source>
</evidence>
<dbReference type="Pfam" id="PF13845">
    <property type="entry name" value="Septum_form"/>
    <property type="match status" value="1"/>
</dbReference>
<reference evidence="3 4" key="1">
    <citation type="submission" date="2017-11" db="EMBL/GenBank/DDBJ databases">
        <title>Genomic Encyclopedia of Archaeal and Bacterial Type Strains, Phase II (KMG-II): From Individual Species to Whole Genera.</title>
        <authorList>
            <person name="Goeker M."/>
        </authorList>
    </citation>
    <scope>NUCLEOTIDE SEQUENCE [LARGE SCALE GENOMIC DNA]</scope>
    <source>
        <strain evidence="3 4">DSM 25625</strain>
    </source>
</reference>
<dbReference type="AlphaFoldDB" id="A0A2M9BUD1"/>
<keyword evidence="1" id="KW-0732">Signal</keyword>
<proteinExistence type="predicted"/>